<dbReference type="AlphaFoldDB" id="A0A438FUM9"/>
<proteinExistence type="predicted"/>
<protein>
    <recommendedName>
        <fullName evidence="2">Reverse transcriptase zinc-binding domain-containing protein</fullName>
    </recommendedName>
</protein>
<dbReference type="EMBL" id="QGNW01000735">
    <property type="protein sequence ID" value="RVW63659.1"/>
    <property type="molecule type" value="Genomic_DNA"/>
</dbReference>
<feature type="domain" description="Reverse transcriptase zinc-binding" evidence="2">
    <location>
        <begin position="34"/>
        <end position="100"/>
    </location>
</feature>
<evidence type="ECO:0000313" key="3">
    <source>
        <dbReference type="EMBL" id="RVW63659.1"/>
    </source>
</evidence>
<keyword evidence="1" id="KW-0812">Transmembrane</keyword>
<feature type="transmembrane region" description="Helical" evidence="1">
    <location>
        <begin position="205"/>
        <end position="227"/>
    </location>
</feature>
<dbReference type="PANTHER" id="PTHR46890:SF1">
    <property type="entry name" value="REVERSE TRANSCRIPTASE DOMAIN-CONTAINING PROTEIN"/>
    <property type="match status" value="1"/>
</dbReference>
<organism evidence="3 4">
    <name type="scientific">Vitis vinifera</name>
    <name type="common">Grape</name>
    <dbReference type="NCBI Taxonomy" id="29760"/>
    <lineage>
        <taxon>Eukaryota</taxon>
        <taxon>Viridiplantae</taxon>
        <taxon>Streptophyta</taxon>
        <taxon>Embryophyta</taxon>
        <taxon>Tracheophyta</taxon>
        <taxon>Spermatophyta</taxon>
        <taxon>Magnoliopsida</taxon>
        <taxon>eudicotyledons</taxon>
        <taxon>Gunneridae</taxon>
        <taxon>Pentapetalae</taxon>
        <taxon>rosids</taxon>
        <taxon>Vitales</taxon>
        <taxon>Vitaceae</taxon>
        <taxon>Viteae</taxon>
        <taxon>Vitis</taxon>
    </lineage>
</organism>
<keyword evidence="1" id="KW-1133">Transmembrane helix</keyword>
<dbReference type="InterPro" id="IPR026960">
    <property type="entry name" value="RVT-Znf"/>
</dbReference>
<dbReference type="Proteomes" id="UP000288805">
    <property type="component" value="Unassembled WGS sequence"/>
</dbReference>
<sequence>MDKWCGDESLCESFPPYLPFLHLRKLGWQMFGTLKPEDSPLFPCGSIWRSSVPPKVAFFTWKAFWGKVLALDQLQRRGNFLANRCVLCLSKVETVDHLLHYAKTRVLGIFFSPSLVYLGFFLVQWRKLFLGGMGRLWDFRPISLVGSLYKILAKVRAKRLKSVIGKVVLNSQNVFMGGRQILDTALNFLLSVLEKMGYEPKWRQWIFFYISIIRMVVLVNGTLTDFFSTHRGLRQGDPLSPHLFVLIMEAYSGIIAKVEEGSFITGFKVVGRDG</sequence>
<dbReference type="InterPro" id="IPR052343">
    <property type="entry name" value="Retrotransposon-Effector_Assoc"/>
</dbReference>
<evidence type="ECO:0000313" key="4">
    <source>
        <dbReference type="Proteomes" id="UP000288805"/>
    </source>
</evidence>
<gene>
    <name evidence="3" type="ORF">CK203_056943</name>
</gene>
<reference evidence="3 4" key="1">
    <citation type="journal article" date="2018" name="PLoS Genet.">
        <title>Population sequencing reveals clonal diversity and ancestral inbreeding in the grapevine cultivar Chardonnay.</title>
        <authorList>
            <person name="Roach M.J."/>
            <person name="Johnson D.L."/>
            <person name="Bohlmann J."/>
            <person name="van Vuuren H.J."/>
            <person name="Jones S.J."/>
            <person name="Pretorius I.S."/>
            <person name="Schmidt S.A."/>
            <person name="Borneman A.R."/>
        </authorList>
    </citation>
    <scope>NUCLEOTIDE SEQUENCE [LARGE SCALE GENOMIC DNA]</scope>
    <source>
        <strain evidence="4">cv. Chardonnay</strain>
        <tissue evidence="3">Leaf</tissue>
    </source>
</reference>
<dbReference type="InterPro" id="IPR043502">
    <property type="entry name" value="DNA/RNA_pol_sf"/>
</dbReference>
<dbReference type="PANTHER" id="PTHR46890">
    <property type="entry name" value="NON-LTR RETROLELEMENT REVERSE TRANSCRIPTASE-LIKE PROTEIN-RELATED"/>
    <property type="match status" value="1"/>
</dbReference>
<accession>A0A438FUM9</accession>
<dbReference type="SUPFAM" id="SSF56672">
    <property type="entry name" value="DNA/RNA polymerases"/>
    <property type="match status" value="1"/>
</dbReference>
<evidence type="ECO:0000259" key="2">
    <source>
        <dbReference type="Pfam" id="PF13966"/>
    </source>
</evidence>
<name>A0A438FUM9_VITVI</name>
<comment type="caution">
    <text evidence="3">The sequence shown here is derived from an EMBL/GenBank/DDBJ whole genome shotgun (WGS) entry which is preliminary data.</text>
</comment>
<evidence type="ECO:0000256" key="1">
    <source>
        <dbReference type="SAM" id="Phobius"/>
    </source>
</evidence>
<feature type="transmembrane region" description="Helical" evidence="1">
    <location>
        <begin position="106"/>
        <end position="125"/>
    </location>
</feature>
<dbReference type="Pfam" id="PF13966">
    <property type="entry name" value="zf-RVT"/>
    <property type="match status" value="1"/>
</dbReference>
<keyword evidence="1" id="KW-0472">Membrane</keyword>